<name>A0A2G1VT52_9FLAO</name>
<accession>A0A2G1VT52</accession>
<sequence length="303" mass="32894">MKSKLYIFGLLLFLSAYSWSQAPNWNVAESNFEHSMSLVSFLNVNGKTLGNPNDMIAAFVNGECRGVSKLTYVSAQGAYYAYLSIFSNSNGETLNFKIYDSEADTVTDLTQTMVFKINQHTGDLFQPYSFAQPALNKNAAITDLNLMGIEKKDLIIGENTVVLKVASSTDLSAQNVVFQLSTNADAFVGTTPVISGSNSMNLTNDVTLSVRSEDRSVVKDWKVSVQKVSDIQIYKKDAVCYAPGAIKVTSSGTNESFNLSLAGNVIQTKTSNGESIIFENLATGTYTISTSGFSKSVTIIQKQ</sequence>
<reference evidence="2 3" key="1">
    <citation type="submission" date="2017-08" db="EMBL/GenBank/DDBJ databases">
        <title>The whole genome shortgun sequences of strain Leeuwenhoekiella nanhaiensis G18 from the South China Sea.</title>
        <authorList>
            <person name="Liu Q."/>
        </authorList>
    </citation>
    <scope>NUCLEOTIDE SEQUENCE [LARGE SCALE GENOMIC DNA]</scope>
    <source>
        <strain evidence="2 3">G18</strain>
    </source>
</reference>
<evidence type="ECO:0000313" key="3">
    <source>
        <dbReference type="Proteomes" id="UP000229433"/>
    </source>
</evidence>
<keyword evidence="1" id="KW-0732">Signal</keyword>
<dbReference type="AlphaFoldDB" id="A0A2G1VT52"/>
<feature type="signal peptide" evidence="1">
    <location>
        <begin position="1"/>
        <end position="20"/>
    </location>
</feature>
<evidence type="ECO:0008006" key="4">
    <source>
        <dbReference type="Google" id="ProtNLM"/>
    </source>
</evidence>
<protein>
    <recommendedName>
        <fullName evidence="4">Secretion system C-terminal sorting domain-containing protein</fullName>
    </recommendedName>
</protein>
<feature type="chain" id="PRO_5013881455" description="Secretion system C-terminal sorting domain-containing protein" evidence="1">
    <location>
        <begin position="21"/>
        <end position="303"/>
    </location>
</feature>
<proteinExistence type="predicted"/>
<gene>
    <name evidence="2" type="ORF">CJ305_08110</name>
</gene>
<dbReference type="RefSeq" id="WP_099645765.1">
    <property type="nucleotide sequence ID" value="NZ_KZ319289.1"/>
</dbReference>
<dbReference type="OrthoDB" id="1086662at2"/>
<dbReference type="Gene3D" id="2.60.40.2340">
    <property type="match status" value="1"/>
</dbReference>
<keyword evidence="3" id="KW-1185">Reference proteome</keyword>
<evidence type="ECO:0000313" key="2">
    <source>
        <dbReference type="EMBL" id="PHQ29924.1"/>
    </source>
</evidence>
<organism evidence="2 3">
    <name type="scientific">Leeuwenhoekiella nanhaiensis</name>
    <dbReference type="NCBI Taxonomy" id="1655491"/>
    <lineage>
        <taxon>Bacteria</taxon>
        <taxon>Pseudomonadati</taxon>
        <taxon>Bacteroidota</taxon>
        <taxon>Flavobacteriia</taxon>
        <taxon>Flavobacteriales</taxon>
        <taxon>Flavobacteriaceae</taxon>
        <taxon>Leeuwenhoekiella</taxon>
    </lineage>
</organism>
<dbReference type="Proteomes" id="UP000229433">
    <property type="component" value="Unassembled WGS sequence"/>
</dbReference>
<comment type="caution">
    <text evidence="2">The sequence shown here is derived from an EMBL/GenBank/DDBJ whole genome shotgun (WGS) entry which is preliminary data.</text>
</comment>
<dbReference type="EMBL" id="NQXA01000003">
    <property type="protein sequence ID" value="PHQ29924.1"/>
    <property type="molecule type" value="Genomic_DNA"/>
</dbReference>
<evidence type="ECO:0000256" key="1">
    <source>
        <dbReference type="SAM" id="SignalP"/>
    </source>
</evidence>